<accession>A0A834A942</accession>
<keyword evidence="4 12" id="KW-0812">Transmembrane</keyword>
<evidence type="ECO:0000256" key="7">
    <source>
        <dbReference type="ARBA" id="ARBA00022989"/>
    </source>
</evidence>
<feature type="compositionally biased region" description="Basic and acidic residues" evidence="11">
    <location>
        <begin position="60"/>
        <end position="71"/>
    </location>
</feature>
<dbReference type="GO" id="GO:0006915">
    <property type="term" value="P:apoptotic process"/>
    <property type="evidence" value="ECO:0007669"/>
    <property type="project" value="UniProtKB-KW"/>
</dbReference>
<dbReference type="InterPro" id="IPR019308">
    <property type="entry name" value="TMEM214"/>
</dbReference>
<evidence type="ECO:0000256" key="8">
    <source>
        <dbReference type="ARBA" id="ARBA00023136"/>
    </source>
</evidence>
<protein>
    <submittedName>
        <fullName evidence="12">Transmembrane protein 214</fullName>
    </submittedName>
</protein>
<evidence type="ECO:0000256" key="2">
    <source>
        <dbReference type="ARBA" id="ARBA00007984"/>
    </source>
</evidence>
<comment type="function">
    <text evidence="10">Critical mediator, in cooperation with CASP4, of endoplasmic reticulum-stress induced apoptosis. Required or the activation of CASP4 following endoplasmic reticulum stress.</text>
</comment>
<evidence type="ECO:0000313" key="12">
    <source>
        <dbReference type="EMBL" id="KAF6106738.1"/>
    </source>
</evidence>
<evidence type="ECO:0000256" key="10">
    <source>
        <dbReference type="ARBA" id="ARBA00024938"/>
    </source>
</evidence>
<sequence length="635" mass="70728">MAAKAAGGGRWEVVKKGRRPGAGGSGRGGGVDRRALGEANGVWKYNLTPPIQTTSTLYERGFEKISKKQNKEQVPPPAVEPKKPGNKKQTKKAPTLTNQNQKQGRFRSLEEALKALDVAALQKELDKSQSVFSGNPSVWLKDLASYLNYKLQAPPSEPTLSQHTHGESLHGYRICIQAVLQDKPKIATTNLGKFLELLRSHQNRPSKCLTIMWALGQAGFASLTEGLRVWLGIMLPVLGIKSLSPFAIAYLDRLLLMHPNLTKGFGMIGPKDFFPLLDFAYMPNNSLTPSLQEQLCQLYPRLKVLAFGAKPESTLHIYFPSFLSRATPNCPPAMKKELLSSLTECLKVDPLSASVWRQLYPKHLSQSSLLLEHLLRSWEQIPKKAQKSLQETIQSFSLTNQELLRKGSCNNQDVVPCDAACKALLQQAQGFRRLPWTRLLLLVLIFVIGFLCHDFRSHSSFQASLSGRLLQSSGFLPAGQQVCAKIYAYSLQGYSWLEATLPAWGSHLLTTVRPSLQLAWTHINATVSFLSAHCACFSDGLASLSQSLPDVLTQLLHSLRELLLLLYHHVLLPLWHMLLEALAQAQQRCHEACRGEVTWDCVKTQLSEAARWTWLCLQDITVAFLDWALATISQQ</sequence>
<feature type="region of interest" description="Disordered" evidence="11">
    <location>
        <begin position="1"/>
        <end position="34"/>
    </location>
</feature>
<organism evidence="12 13">
    <name type="scientific">Phyllostomus discolor</name>
    <name type="common">pale spear-nosed bat</name>
    <dbReference type="NCBI Taxonomy" id="89673"/>
    <lineage>
        <taxon>Eukaryota</taxon>
        <taxon>Metazoa</taxon>
        <taxon>Chordata</taxon>
        <taxon>Craniata</taxon>
        <taxon>Vertebrata</taxon>
        <taxon>Euteleostomi</taxon>
        <taxon>Mammalia</taxon>
        <taxon>Eutheria</taxon>
        <taxon>Laurasiatheria</taxon>
        <taxon>Chiroptera</taxon>
        <taxon>Yangochiroptera</taxon>
        <taxon>Phyllostomidae</taxon>
        <taxon>Phyllostominae</taxon>
        <taxon>Phyllostomus</taxon>
    </lineage>
</organism>
<dbReference type="PANTHER" id="PTHR13448">
    <property type="entry name" value="TRANSMEMBRANE PROTEIN 214"/>
    <property type="match status" value="1"/>
</dbReference>
<proteinExistence type="inferred from homology"/>
<name>A0A834A942_9CHIR</name>
<gene>
    <name evidence="12" type="ORF">HJG60_019123</name>
</gene>
<dbReference type="Proteomes" id="UP000664940">
    <property type="component" value="Unassembled WGS sequence"/>
</dbReference>
<keyword evidence="9" id="KW-0325">Glycoprotein</keyword>
<feature type="region of interest" description="Disordered" evidence="11">
    <location>
        <begin position="58"/>
        <end position="104"/>
    </location>
</feature>
<comment type="subunit">
    <text evidence="3">Constitutively interacts with CASP4; required for the localization of procaspase 4 to the ER.</text>
</comment>
<comment type="caution">
    <text evidence="12">The sequence shown here is derived from an EMBL/GenBank/DDBJ whole genome shotgun (WGS) entry which is preliminary data.</text>
</comment>
<dbReference type="PANTHER" id="PTHR13448:SF0">
    <property type="entry name" value="TRANSMEMBRANE PROTEIN 214"/>
    <property type="match status" value="1"/>
</dbReference>
<comment type="subcellular location">
    <subcellularLocation>
        <location evidence="1">Endoplasmic reticulum membrane</location>
        <topology evidence="1">Multi-pass membrane protein</topology>
    </subcellularLocation>
</comment>
<evidence type="ECO:0000256" key="11">
    <source>
        <dbReference type="SAM" id="MobiDB-lite"/>
    </source>
</evidence>
<evidence type="ECO:0000313" key="13">
    <source>
        <dbReference type="Proteomes" id="UP000664940"/>
    </source>
</evidence>
<dbReference type="AlphaFoldDB" id="A0A834A942"/>
<evidence type="ECO:0000256" key="3">
    <source>
        <dbReference type="ARBA" id="ARBA00011720"/>
    </source>
</evidence>
<dbReference type="GO" id="GO:0005794">
    <property type="term" value="C:Golgi apparatus"/>
    <property type="evidence" value="ECO:0007669"/>
    <property type="project" value="TreeGrafter"/>
</dbReference>
<feature type="compositionally biased region" description="Gly residues" evidence="11">
    <location>
        <begin position="20"/>
        <end position="29"/>
    </location>
</feature>
<evidence type="ECO:0000256" key="9">
    <source>
        <dbReference type="ARBA" id="ARBA00023180"/>
    </source>
</evidence>
<keyword evidence="7" id="KW-1133">Transmembrane helix</keyword>
<comment type="similarity">
    <text evidence="2">Belongs to the TMEM214 family.</text>
</comment>
<keyword evidence="8" id="KW-0472">Membrane</keyword>
<reference evidence="12 13" key="1">
    <citation type="journal article" date="2020" name="Nature">
        <title>Six reference-quality genomes reveal evolution of bat adaptations.</title>
        <authorList>
            <person name="Jebb D."/>
            <person name="Huang Z."/>
            <person name="Pippel M."/>
            <person name="Hughes G.M."/>
            <person name="Lavrichenko K."/>
            <person name="Devanna P."/>
            <person name="Winkler S."/>
            <person name="Jermiin L.S."/>
            <person name="Skirmuntt E.C."/>
            <person name="Katzourakis A."/>
            <person name="Burkitt-Gray L."/>
            <person name="Ray D.A."/>
            <person name="Sullivan K.A.M."/>
            <person name="Roscito J.G."/>
            <person name="Kirilenko B.M."/>
            <person name="Davalos L.M."/>
            <person name="Corthals A.P."/>
            <person name="Power M.L."/>
            <person name="Jones G."/>
            <person name="Ransome R.D."/>
            <person name="Dechmann D.K.N."/>
            <person name="Locatelli A.G."/>
            <person name="Puechmaille S.J."/>
            <person name="Fedrigo O."/>
            <person name="Jarvis E.D."/>
            <person name="Hiller M."/>
            <person name="Vernes S.C."/>
            <person name="Myers E.W."/>
            <person name="Teeling E.C."/>
        </authorList>
    </citation>
    <scope>NUCLEOTIDE SEQUENCE [LARGE SCALE GENOMIC DNA]</scope>
    <source>
        <strain evidence="12">Bat1K_MPI-CBG_1</strain>
    </source>
</reference>
<evidence type="ECO:0000256" key="1">
    <source>
        <dbReference type="ARBA" id="ARBA00004477"/>
    </source>
</evidence>
<feature type="compositionally biased region" description="Gly residues" evidence="11">
    <location>
        <begin position="1"/>
        <end position="10"/>
    </location>
</feature>
<dbReference type="GO" id="GO:0005789">
    <property type="term" value="C:endoplasmic reticulum membrane"/>
    <property type="evidence" value="ECO:0007669"/>
    <property type="project" value="UniProtKB-SubCell"/>
</dbReference>
<dbReference type="Pfam" id="PF10151">
    <property type="entry name" value="TMEM214"/>
    <property type="match status" value="1"/>
</dbReference>
<evidence type="ECO:0000256" key="6">
    <source>
        <dbReference type="ARBA" id="ARBA00022824"/>
    </source>
</evidence>
<evidence type="ECO:0000256" key="4">
    <source>
        <dbReference type="ARBA" id="ARBA00022692"/>
    </source>
</evidence>
<keyword evidence="6" id="KW-0256">Endoplasmic reticulum</keyword>
<keyword evidence="5" id="KW-0053">Apoptosis</keyword>
<dbReference type="EMBL" id="JABVXQ010000006">
    <property type="protein sequence ID" value="KAF6106738.1"/>
    <property type="molecule type" value="Genomic_DNA"/>
</dbReference>
<evidence type="ECO:0000256" key="5">
    <source>
        <dbReference type="ARBA" id="ARBA00022703"/>
    </source>
</evidence>